<sequence>TKVGLTGIGAEEQPAGYSHYRVCFQTHELEGLNKKMEMHLGWTSSRNLGCDDKVTGDHGKEARFPFLHENVGSFLNCLPIWEKPNSTLPRGIGEKLLLHLTAKELGLTSSALLGKRALQFGSGIAKRKNNNEKASDKCGKL</sequence>
<dbReference type="GeneTree" id="ENSGT00390000012446"/>
<dbReference type="AlphaFoldDB" id="G3UNR1"/>
<dbReference type="Ensembl" id="ENSLAFT00000037521.1">
    <property type="protein sequence ID" value="ENSLAFP00000029470.1"/>
    <property type="gene ID" value="ENSLAFG00000030353.1"/>
</dbReference>
<keyword evidence="2" id="KW-0061">Asparagine biosynthesis</keyword>
<evidence type="ECO:0000313" key="6">
    <source>
        <dbReference type="Proteomes" id="UP000007646"/>
    </source>
</evidence>
<accession>G3UNR1</accession>
<evidence type="ECO:0000313" key="5">
    <source>
        <dbReference type="Ensembl" id="ENSLAFP00000029470.1"/>
    </source>
</evidence>
<evidence type="ECO:0000256" key="1">
    <source>
        <dbReference type="ARBA" id="ARBA00022605"/>
    </source>
</evidence>
<dbReference type="InterPro" id="IPR014729">
    <property type="entry name" value="Rossmann-like_a/b/a_fold"/>
</dbReference>
<dbReference type="SUPFAM" id="SSF52402">
    <property type="entry name" value="Adenine nucleotide alpha hydrolases-like"/>
    <property type="match status" value="1"/>
</dbReference>
<dbReference type="PANTHER" id="PTHR45937:SF1">
    <property type="entry name" value="ASPARAGINE SYNTHETASE DOMAIN-CONTAINING PROTEIN 1"/>
    <property type="match status" value="1"/>
</dbReference>
<keyword evidence="6" id="KW-1185">Reference proteome</keyword>
<dbReference type="Gene3D" id="3.40.50.620">
    <property type="entry name" value="HUPs"/>
    <property type="match status" value="1"/>
</dbReference>
<evidence type="ECO:0000256" key="4">
    <source>
        <dbReference type="ARBA" id="ARBA00040716"/>
    </source>
</evidence>
<reference evidence="5 6" key="1">
    <citation type="submission" date="2009-06" db="EMBL/GenBank/DDBJ databases">
        <title>The Genome Sequence of Loxodonta africana (African elephant).</title>
        <authorList>
            <person name="Di Palma F."/>
            <person name="Heiman D."/>
            <person name="Young S."/>
            <person name="Johnson J."/>
            <person name="Lander E.S."/>
            <person name="Lindblad-Toh K."/>
        </authorList>
    </citation>
    <scope>NUCLEOTIDE SEQUENCE [LARGE SCALE GENOMIC DNA]</scope>
    <source>
        <strain evidence="5 6">Isolate ISIS603380</strain>
    </source>
</reference>
<dbReference type="InParanoid" id="G3UNR1"/>
<evidence type="ECO:0000256" key="2">
    <source>
        <dbReference type="ARBA" id="ARBA00022888"/>
    </source>
</evidence>
<dbReference type="eggNOG" id="KOG0573">
    <property type="taxonomic scope" value="Eukaryota"/>
</dbReference>
<reference evidence="5" key="3">
    <citation type="submission" date="2025-09" db="UniProtKB">
        <authorList>
            <consortium name="Ensembl"/>
        </authorList>
    </citation>
    <scope>IDENTIFICATION</scope>
    <source>
        <strain evidence="5">Isolate ISIS603380</strain>
    </source>
</reference>
<proteinExistence type="predicted"/>
<dbReference type="STRING" id="9785.ENSLAFP00000029470"/>
<keyword evidence="3" id="KW-0315">Glutamine amidotransferase</keyword>
<evidence type="ECO:0000256" key="3">
    <source>
        <dbReference type="ARBA" id="ARBA00022962"/>
    </source>
</evidence>
<keyword evidence="1" id="KW-0028">Amino-acid biosynthesis</keyword>
<dbReference type="InterPro" id="IPR001962">
    <property type="entry name" value="Asn_synthase"/>
</dbReference>
<dbReference type="OMA" id="MQFGSHI"/>
<dbReference type="GO" id="GO:0004066">
    <property type="term" value="F:asparagine synthase (glutamine-hydrolyzing) activity"/>
    <property type="evidence" value="ECO:0007669"/>
    <property type="project" value="InterPro"/>
</dbReference>
<reference evidence="5" key="2">
    <citation type="submission" date="2025-08" db="UniProtKB">
        <authorList>
            <consortium name="Ensembl"/>
        </authorList>
    </citation>
    <scope>IDENTIFICATION</scope>
    <source>
        <strain evidence="5">Isolate ISIS603380</strain>
    </source>
</reference>
<dbReference type="PANTHER" id="PTHR45937">
    <property type="entry name" value="ASPARAGINE SYNTHETASE DOMAIN-CONTAINING PROTEIN 1"/>
    <property type="match status" value="1"/>
</dbReference>
<dbReference type="GO" id="GO:0006529">
    <property type="term" value="P:asparagine biosynthetic process"/>
    <property type="evidence" value="ECO:0007669"/>
    <property type="project" value="UniProtKB-KW"/>
</dbReference>
<dbReference type="InterPro" id="IPR051857">
    <property type="entry name" value="Asn_synthetase_domain"/>
</dbReference>
<name>G3UNR1_LOXAF</name>
<dbReference type="CDD" id="cd01991">
    <property type="entry name" value="Asn_synthase_B_C"/>
    <property type="match status" value="1"/>
</dbReference>
<dbReference type="Proteomes" id="UP000007646">
    <property type="component" value="Unassembled WGS sequence"/>
</dbReference>
<protein>
    <recommendedName>
        <fullName evidence="4">Asparagine synthetase domain-containing protein 1</fullName>
    </recommendedName>
</protein>
<dbReference type="HOGENOM" id="CLU_121748_0_0_1"/>
<organism evidence="5 6">
    <name type="scientific">Loxodonta africana</name>
    <name type="common">African elephant</name>
    <dbReference type="NCBI Taxonomy" id="9785"/>
    <lineage>
        <taxon>Eukaryota</taxon>
        <taxon>Metazoa</taxon>
        <taxon>Chordata</taxon>
        <taxon>Craniata</taxon>
        <taxon>Vertebrata</taxon>
        <taxon>Euteleostomi</taxon>
        <taxon>Mammalia</taxon>
        <taxon>Eutheria</taxon>
        <taxon>Afrotheria</taxon>
        <taxon>Proboscidea</taxon>
        <taxon>Elephantidae</taxon>
        <taxon>Loxodonta</taxon>
    </lineage>
</organism>